<comment type="caution">
    <text evidence="1">The sequence shown here is derived from an EMBL/GenBank/DDBJ whole genome shotgun (WGS) entry which is preliminary data.</text>
</comment>
<name>A0ACB8R122_9AGAM</name>
<evidence type="ECO:0000313" key="1">
    <source>
        <dbReference type="EMBL" id="KAI0037326.1"/>
    </source>
</evidence>
<gene>
    <name evidence="1" type="ORF">FA95DRAFT_1507078</name>
</gene>
<accession>A0ACB8R122</accession>
<reference evidence="1" key="1">
    <citation type="submission" date="2021-02" db="EMBL/GenBank/DDBJ databases">
        <authorList>
            <consortium name="DOE Joint Genome Institute"/>
            <person name="Ahrendt S."/>
            <person name="Looney B.P."/>
            <person name="Miyauchi S."/>
            <person name="Morin E."/>
            <person name="Drula E."/>
            <person name="Courty P.E."/>
            <person name="Chicoki N."/>
            <person name="Fauchery L."/>
            <person name="Kohler A."/>
            <person name="Kuo A."/>
            <person name="Labutti K."/>
            <person name="Pangilinan J."/>
            <person name="Lipzen A."/>
            <person name="Riley R."/>
            <person name="Andreopoulos W."/>
            <person name="He G."/>
            <person name="Johnson J."/>
            <person name="Barry K.W."/>
            <person name="Grigoriev I.V."/>
            <person name="Nagy L."/>
            <person name="Hibbett D."/>
            <person name="Henrissat B."/>
            <person name="Matheny P.B."/>
            <person name="Labbe J."/>
            <person name="Martin F."/>
        </authorList>
    </citation>
    <scope>NUCLEOTIDE SEQUENCE</scope>
    <source>
        <strain evidence="1">FP105234-sp</strain>
    </source>
</reference>
<keyword evidence="2" id="KW-1185">Reference proteome</keyword>
<dbReference type="Proteomes" id="UP000814033">
    <property type="component" value="Unassembled WGS sequence"/>
</dbReference>
<dbReference type="EMBL" id="MU277076">
    <property type="protein sequence ID" value="KAI0037326.1"/>
    <property type="molecule type" value="Genomic_DNA"/>
</dbReference>
<feature type="non-terminal residue" evidence="1">
    <location>
        <position position="1"/>
    </location>
</feature>
<organism evidence="1 2">
    <name type="scientific">Auriscalpium vulgare</name>
    <dbReference type="NCBI Taxonomy" id="40419"/>
    <lineage>
        <taxon>Eukaryota</taxon>
        <taxon>Fungi</taxon>
        <taxon>Dikarya</taxon>
        <taxon>Basidiomycota</taxon>
        <taxon>Agaricomycotina</taxon>
        <taxon>Agaricomycetes</taxon>
        <taxon>Russulales</taxon>
        <taxon>Auriscalpiaceae</taxon>
        <taxon>Auriscalpium</taxon>
    </lineage>
</organism>
<sequence>HSPAIVGRGTVGFIAFDLQHNSCVWVKDSWRIVLLEKEGDIYRMLHAHEVPHIPELLCAGDVLVGGHIQETLVESLREAKWACMLKSLTHHVHYRQAWKTIGTKLSVFSSTKQLCEAVRDAIIAHSVAFEKAHVLHRDVSAGNVMFAPGGNGGLLIDW</sequence>
<protein>
    <submittedName>
        <fullName evidence="1">Uncharacterized protein</fullName>
    </submittedName>
</protein>
<reference evidence="1" key="2">
    <citation type="journal article" date="2022" name="New Phytol.">
        <title>Evolutionary transition to the ectomycorrhizal habit in the genomes of a hyperdiverse lineage of mushroom-forming fungi.</title>
        <authorList>
            <person name="Looney B."/>
            <person name="Miyauchi S."/>
            <person name="Morin E."/>
            <person name="Drula E."/>
            <person name="Courty P.E."/>
            <person name="Kohler A."/>
            <person name="Kuo A."/>
            <person name="LaButti K."/>
            <person name="Pangilinan J."/>
            <person name="Lipzen A."/>
            <person name="Riley R."/>
            <person name="Andreopoulos W."/>
            <person name="He G."/>
            <person name="Johnson J."/>
            <person name="Nolan M."/>
            <person name="Tritt A."/>
            <person name="Barry K.W."/>
            <person name="Grigoriev I.V."/>
            <person name="Nagy L.G."/>
            <person name="Hibbett D."/>
            <person name="Henrissat B."/>
            <person name="Matheny P.B."/>
            <person name="Labbe J."/>
            <person name="Martin F.M."/>
        </authorList>
    </citation>
    <scope>NUCLEOTIDE SEQUENCE</scope>
    <source>
        <strain evidence="1">FP105234-sp</strain>
    </source>
</reference>
<evidence type="ECO:0000313" key="2">
    <source>
        <dbReference type="Proteomes" id="UP000814033"/>
    </source>
</evidence>
<proteinExistence type="predicted"/>